<sequence>MKIRPAIPVTSQSPYNEFHVHQFLGLALSHPRTHENRTLDRCRWVRFGRWSWNKPILLTPLYDIDPLAWYPRFRGTARESDSANARTTDN</sequence>
<accession>A0AAW0Z7V8</accession>
<dbReference type="Proteomes" id="UP001432146">
    <property type="component" value="Unassembled WGS sequence"/>
</dbReference>
<dbReference type="AlphaFoldDB" id="A0AAW0Z7V8"/>
<evidence type="ECO:0000313" key="2">
    <source>
        <dbReference type="Proteomes" id="UP001432146"/>
    </source>
</evidence>
<proteinExistence type="predicted"/>
<comment type="caution">
    <text evidence="1">The sequence shown here is derived from an EMBL/GenBank/DDBJ whole genome shotgun (WGS) entry which is preliminary data.</text>
</comment>
<name>A0AAW0Z7V8_9HYME</name>
<dbReference type="EMBL" id="JAWNGG020000453">
    <property type="protein sequence ID" value="KAK9293466.1"/>
    <property type="molecule type" value="Genomic_DNA"/>
</dbReference>
<keyword evidence="2" id="KW-1185">Reference proteome</keyword>
<reference evidence="1 2" key="1">
    <citation type="submission" date="2024-05" db="EMBL/GenBank/DDBJ databases">
        <title>The nuclear and mitochondrial genome assemblies of Tetragonisca angustula (Apidae: Meliponini), a tiny yet remarkable pollinator in the Neotropics.</title>
        <authorList>
            <person name="Ferrari R."/>
            <person name="Ricardo P.C."/>
            <person name="Dias F.C."/>
            <person name="Araujo N.S."/>
            <person name="Soares D.O."/>
            <person name="Zhou Q.-S."/>
            <person name="Zhu C.-D."/>
            <person name="Coutinho L."/>
            <person name="Airas M.C."/>
            <person name="Batista T.M."/>
        </authorList>
    </citation>
    <scope>NUCLEOTIDE SEQUENCE [LARGE SCALE GENOMIC DNA]</scope>
    <source>
        <strain evidence="1">ASF017062</strain>
        <tissue evidence="1">Abdomen</tissue>
    </source>
</reference>
<organism evidence="1 2">
    <name type="scientific">Tetragonisca angustula</name>
    <dbReference type="NCBI Taxonomy" id="166442"/>
    <lineage>
        <taxon>Eukaryota</taxon>
        <taxon>Metazoa</taxon>
        <taxon>Ecdysozoa</taxon>
        <taxon>Arthropoda</taxon>
        <taxon>Hexapoda</taxon>
        <taxon>Insecta</taxon>
        <taxon>Pterygota</taxon>
        <taxon>Neoptera</taxon>
        <taxon>Endopterygota</taxon>
        <taxon>Hymenoptera</taxon>
        <taxon>Apocrita</taxon>
        <taxon>Aculeata</taxon>
        <taxon>Apoidea</taxon>
        <taxon>Anthophila</taxon>
        <taxon>Apidae</taxon>
        <taxon>Tetragonisca</taxon>
    </lineage>
</organism>
<evidence type="ECO:0000313" key="1">
    <source>
        <dbReference type="EMBL" id="KAK9293466.1"/>
    </source>
</evidence>
<protein>
    <submittedName>
        <fullName evidence="1">Uncharacterized protein</fullName>
    </submittedName>
</protein>
<gene>
    <name evidence="1" type="ORF">QLX08_011600</name>
</gene>